<protein>
    <recommendedName>
        <fullName evidence="2">HTH cro/C1-type domain-containing protein</fullName>
    </recommendedName>
</protein>
<feature type="domain" description="HTH cro/C1-type" evidence="2">
    <location>
        <begin position="7"/>
        <end position="35"/>
    </location>
</feature>
<name>A0A380ABZ8_9GAMM</name>
<dbReference type="PROSITE" id="PS50943">
    <property type="entry name" value="HTH_CROC1"/>
    <property type="match status" value="1"/>
</dbReference>
<organism evidence="3 4">
    <name type="scientific">Serratia quinivorans</name>
    <dbReference type="NCBI Taxonomy" id="137545"/>
    <lineage>
        <taxon>Bacteria</taxon>
        <taxon>Pseudomonadati</taxon>
        <taxon>Pseudomonadota</taxon>
        <taxon>Gammaproteobacteria</taxon>
        <taxon>Enterobacterales</taxon>
        <taxon>Yersiniaceae</taxon>
        <taxon>Serratia</taxon>
    </lineage>
</organism>
<dbReference type="Gene3D" id="1.10.260.40">
    <property type="entry name" value="lambda repressor-like DNA-binding domains"/>
    <property type="match status" value="1"/>
</dbReference>
<sequence length="97" mass="10662">MQIHEKMKAMRMAEGLSQSKFSEMLDISISTVKKYDGGFAEPGSAVLMKILQHPRFIKYTLWMMTGQTAPESGQIAPALAHSGQESAESSQSEKKIG</sequence>
<evidence type="ECO:0000313" key="4">
    <source>
        <dbReference type="Proteomes" id="UP000255529"/>
    </source>
</evidence>
<dbReference type="CDD" id="cd00093">
    <property type="entry name" value="HTH_XRE"/>
    <property type="match status" value="1"/>
</dbReference>
<feature type="region of interest" description="Disordered" evidence="1">
    <location>
        <begin position="73"/>
        <end position="97"/>
    </location>
</feature>
<dbReference type="AlphaFoldDB" id="A0A380ABZ8"/>
<dbReference type="EMBL" id="UGYN01000002">
    <property type="protein sequence ID" value="SUI77187.1"/>
    <property type="molecule type" value="Genomic_DNA"/>
</dbReference>
<evidence type="ECO:0000313" key="3">
    <source>
        <dbReference type="EMBL" id="SUI77187.1"/>
    </source>
</evidence>
<evidence type="ECO:0000259" key="2">
    <source>
        <dbReference type="PROSITE" id="PS50943"/>
    </source>
</evidence>
<dbReference type="InterPro" id="IPR001387">
    <property type="entry name" value="Cro/C1-type_HTH"/>
</dbReference>
<dbReference type="SUPFAM" id="SSF47413">
    <property type="entry name" value="lambda repressor-like DNA-binding domains"/>
    <property type="match status" value="1"/>
</dbReference>
<dbReference type="Proteomes" id="UP000255529">
    <property type="component" value="Unassembled WGS sequence"/>
</dbReference>
<gene>
    <name evidence="3" type="ORF">NCTC11544_03899</name>
</gene>
<reference evidence="3 4" key="1">
    <citation type="submission" date="2018-06" db="EMBL/GenBank/DDBJ databases">
        <authorList>
            <consortium name="Pathogen Informatics"/>
            <person name="Doyle S."/>
        </authorList>
    </citation>
    <scope>NUCLEOTIDE SEQUENCE [LARGE SCALE GENOMIC DNA]</scope>
    <source>
        <strain evidence="3 4">NCTC11544</strain>
    </source>
</reference>
<evidence type="ECO:0000256" key="1">
    <source>
        <dbReference type="SAM" id="MobiDB-lite"/>
    </source>
</evidence>
<dbReference type="GO" id="GO:0003677">
    <property type="term" value="F:DNA binding"/>
    <property type="evidence" value="ECO:0007669"/>
    <property type="project" value="InterPro"/>
</dbReference>
<dbReference type="InterPro" id="IPR010982">
    <property type="entry name" value="Lambda_DNA-bd_dom_sf"/>
</dbReference>
<proteinExistence type="predicted"/>
<accession>A0A380ABZ8</accession>
<dbReference type="RefSeq" id="WP_115184099.1">
    <property type="nucleotide sequence ID" value="NZ_CAMKUF010000003.1"/>
</dbReference>